<dbReference type="Pfam" id="PF01979">
    <property type="entry name" value="Amidohydro_1"/>
    <property type="match status" value="2"/>
</dbReference>
<comment type="caution">
    <text evidence="3">The sequence shown here is derived from an EMBL/GenBank/DDBJ whole genome shotgun (WGS) entry which is preliminary data.</text>
</comment>
<gene>
    <name evidence="3" type="ORF">H8R25_02410</name>
</gene>
<dbReference type="PANTHER" id="PTHR43135">
    <property type="entry name" value="ALPHA-D-RIBOSE 1-METHYLPHOSPHONATE 5-TRIPHOSPHATE DIPHOSPHATASE"/>
    <property type="match status" value="1"/>
</dbReference>
<dbReference type="RefSeq" id="WP_187016986.1">
    <property type="nucleotide sequence ID" value="NZ_JACRUK010000003.1"/>
</dbReference>
<dbReference type="EMBL" id="JACRUL010000003">
    <property type="protein sequence ID" value="MBC5843290.1"/>
    <property type="molecule type" value="Genomic_DNA"/>
</dbReference>
<dbReference type="CDD" id="cd01309">
    <property type="entry name" value="Met_dep_hydrolase_C"/>
    <property type="match status" value="1"/>
</dbReference>
<dbReference type="InterPro" id="IPR006680">
    <property type="entry name" value="Amidohydro-rel"/>
</dbReference>
<dbReference type="SUPFAM" id="SSF51338">
    <property type="entry name" value="Composite domain of metallo-dependent hydrolases"/>
    <property type="match status" value="2"/>
</dbReference>
<organism evidence="3 4">
    <name type="scientific">Flavobacterium muglaense</name>
    <dbReference type="NCBI Taxonomy" id="2764716"/>
    <lineage>
        <taxon>Bacteria</taxon>
        <taxon>Pseudomonadati</taxon>
        <taxon>Bacteroidota</taxon>
        <taxon>Flavobacteriia</taxon>
        <taxon>Flavobacteriales</taxon>
        <taxon>Flavobacteriaceae</taxon>
        <taxon>Flavobacterium</taxon>
    </lineage>
</organism>
<accession>A0A923MZC9</accession>
<dbReference type="Gene3D" id="3.20.20.140">
    <property type="entry name" value="Metal-dependent hydrolases"/>
    <property type="match status" value="2"/>
</dbReference>
<dbReference type="PANTHER" id="PTHR43135:SF3">
    <property type="entry name" value="ALPHA-D-RIBOSE 1-METHYLPHOSPHONATE 5-TRIPHOSPHATE DIPHOSPHATASE"/>
    <property type="match status" value="1"/>
</dbReference>
<feature type="region of interest" description="Disordered" evidence="1">
    <location>
        <begin position="973"/>
        <end position="999"/>
    </location>
</feature>
<evidence type="ECO:0000313" key="3">
    <source>
        <dbReference type="EMBL" id="MBC5843290.1"/>
    </source>
</evidence>
<protein>
    <submittedName>
        <fullName evidence="3">Amidohydrolase family protein</fullName>
    </submittedName>
</protein>
<dbReference type="GO" id="GO:0016810">
    <property type="term" value="F:hydrolase activity, acting on carbon-nitrogen (but not peptide) bonds"/>
    <property type="evidence" value="ECO:0007669"/>
    <property type="project" value="InterPro"/>
</dbReference>
<keyword evidence="4" id="KW-1185">Reference proteome</keyword>
<dbReference type="Proteomes" id="UP000641454">
    <property type="component" value="Unassembled WGS sequence"/>
</dbReference>
<dbReference type="InterPro" id="IPR051781">
    <property type="entry name" value="Metallo-dep_Hydrolase"/>
</dbReference>
<name>A0A923MZC9_9FLAO</name>
<dbReference type="SUPFAM" id="SSF51556">
    <property type="entry name" value="Metallo-dependent hydrolases"/>
    <property type="match status" value="1"/>
</dbReference>
<dbReference type="InterPro" id="IPR011059">
    <property type="entry name" value="Metal-dep_hydrolase_composite"/>
</dbReference>
<feature type="domain" description="Amidohydrolase-related" evidence="2">
    <location>
        <begin position="328"/>
        <end position="414"/>
    </location>
</feature>
<evidence type="ECO:0000256" key="1">
    <source>
        <dbReference type="SAM" id="MobiDB-lite"/>
    </source>
</evidence>
<feature type="domain" description="Amidohydrolase-related" evidence="2">
    <location>
        <begin position="856"/>
        <end position="944"/>
    </location>
</feature>
<evidence type="ECO:0000259" key="2">
    <source>
        <dbReference type="Pfam" id="PF01979"/>
    </source>
</evidence>
<sequence length="999" mass="111954">MKRFFPFLFLLIFVPKIKAQEYFPNNESVQSKNNNYTAFTNAKIYITPTQIIEKGTLLIQNGKVVSVGATVTIPKNATTVNLDGKSIYPSFIDMYTNFGVEKPQKSERSRLSQTYDTKRQGYYWNEHIRSEVNSYESFSYDNKKAEEFLKAGFGMVGSHIADGVAQGTGALIALNNDDTANKKVVSNQITNHFGFSRSVASNQAYPSSLMGMIALVRQMYLDMDWYKKGNAIAKDISLEALIKNENLVQIFTTEDKLNSLRAAKLGKEFGLNYILKGGGNEFERIAEIKSSNAKFIIPIDFPEAYDVSNPYQASQLDFSDLRMWNQAPTNLKVLSDNGIVFALTTDKLKKMEDFRTNLLKAIQYGFDKTKALEALTTVPAALLGKSNEIGNLKVGAYADFLITSGEVFDKKTILYENWVQGTKYVVNDITAKDIRGNYDLKINNDSYKWVVKGEISAPTSEIKAIDSTKVNSKLTIANNWVSLILKDKDSTANKFNRLTTYLDANTTLSGKAISFDGKESTWSATKTGPFVAEKKEDKVEKNNLVLPIMYPNIAFGNTQKPTQQTLLFKNATVWTNEKEGIVQQTDVLVKNGKIAAIGTNLSDANATVIDAKGKHLTSGIIDEHSHIAISNGVNESGHNSTAEVTIEDVVNSDDINIYRELAGGVTTSQLLHGSANPIGGRSAIVKWKWGAAPDEMLYKDQPKFIKFALGENVKQSNWGNNNPTRFPQTRMGVEQVFTDYFQRAKDYDESWKKYNASSKKNKEKAPRVDLELQTIAEILNKERFISCHSYVQSEILMLMNVAEKFNFRVNTFTHILEGYKVADKMKEHGVGASTFADWWAYKFEVNDAIPFNGPILHNAGVLVAYNSDDAEMSRRLNQEAAKAVKYGNLSEEEAWKFVTLNPAKLLHLDDKVGSIKVGKDADIVLWNNNPLSIYAQVEKTIIEGVVYYDSEKDALKRTEVAKDRNLLIGQMLDEKNKGMSTQEPKKKAKKEYHCDTLEQ</sequence>
<dbReference type="AlphaFoldDB" id="A0A923MZC9"/>
<reference evidence="3 4" key="1">
    <citation type="submission" date="2020-08" db="EMBL/GenBank/DDBJ databases">
        <title>Description of novel Flavobacterium F-392 isolate.</title>
        <authorList>
            <person name="Saticioglu I.B."/>
            <person name="Duman M."/>
            <person name="Altun S."/>
        </authorList>
    </citation>
    <scope>NUCLEOTIDE SEQUENCE [LARGE SCALE GENOMIC DNA]</scope>
    <source>
        <strain evidence="3 4">F-392</strain>
    </source>
</reference>
<evidence type="ECO:0000313" key="4">
    <source>
        <dbReference type="Proteomes" id="UP000641454"/>
    </source>
</evidence>
<dbReference type="Gene3D" id="2.30.40.10">
    <property type="entry name" value="Urease, subunit C, domain 1"/>
    <property type="match status" value="2"/>
</dbReference>
<dbReference type="InterPro" id="IPR032466">
    <property type="entry name" value="Metal_Hydrolase"/>
</dbReference>
<proteinExistence type="predicted"/>